<proteinExistence type="predicted"/>
<dbReference type="PANTHER" id="PTHR11102:SF160">
    <property type="entry name" value="ERAD-ASSOCIATED E3 UBIQUITIN-PROTEIN LIGASE COMPONENT HRD3"/>
    <property type="match status" value="1"/>
</dbReference>
<dbReference type="SMART" id="SM00671">
    <property type="entry name" value="SEL1"/>
    <property type="match status" value="7"/>
</dbReference>
<dbReference type="Proteomes" id="UP000823912">
    <property type="component" value="Unassembled WGS sequence"/>
</dbReference>
<dbReference type="PANTHER" id="PTHR11102">
    <property type="entry name" value="SEL-1-LIKE PROTEIN"/>
    <property type="match status" value="1"/>
</dbReference>
<gene>
    <name evidence="2" type="ORF">IAA55_00395</name>
</gene>
<feature type="compositionally biased region" description="Basic residues" evidence="1">
    <location>
        <begin position="431"/>
        <end position="443"/>
    </location>
</feature>
<comment type="caution">
    <text evidence="2">The sequence shown here is derived from an EMBL/GenBank/DDBJ whole genome shotgun (WGS) entry which is preliminary data.</text>
</comment>
<dbReference type="AlphaFoldDB" id="A0A9D1J9X2"/>
<dbReference type="EMBL" id="DVHM01000007">
    <property type="protein sequence ID" value="HIR69723.1"/>
    <property type="molecule type" value="Genomic_DNA"/>
</dbReference>
<dbReference type="InterPro" id="IPR050767">
    <property type="entry name" value="Sel1_AlgK"/>
</dbReference>
<protein>
    <submittedName>
        <fullName evidence="2">Sel1 repeat family protein</fullName>
    </submittedName>
</protein>
<evidence type="ECO:0000313" key="3">
    <source>
        <dbReference type="Proteomes" id="UP000823912"/>
    </source>
</evidence>
<reference evidence="2" key="1">
    <citation type="submission" date="2020-10" db="EMBL/GenBank/DDBJ databases">
        <authorList>
            <person name="Gilroy R."/>
        </authorList>
    </citation>
    <scope>NUCLEOTIDE SEQUENCE</scope>
    <source>
        <strain evidence="2">ChiSjej5B23-6657</strain>
    </source>
</reference>
<accession>A0A9D1J9X2</accession>
<reference evidence="2" key="2">
    <citation type="journal article" date="2021" name="PeerJ">
        <title>Extensive microbial diversity within the chicken gut microbiome revealed by metagenomics and culture.</title>
        <authorList>
            <person name="Gilroy R."/>
            <person name="Ravi A."/>
            <person name="Getino M."/>
            <person name="Pursley I."/>
            <person name="Horton D.L."/>
            <person name="Alikhan N.F."/>
            <person name="Baker D."/>
            <person name="Gharbi K."/>
            <person name="Hall N."/>
            <person name="Watson M."/>
            <person name="Adriaenssens E.M."/>
            <person name="Foster-Nyarko E."/>
            <person name="Jarju S."/>
            <person name="Secka A."/>
            <person name="Antonio M."/>
            <person name="Oren A."/>
            <person name="Chaudhuri R.R."/>
            <person name="La Ragione R."/>
            <person name="Hildebrand F."/>
            <person name="Pallen M.J."/>
        </authorList>
    </citation>
    <scope>NUCLEOTIDE SEQUENCE</scope>
    <source>
        <strain evidence="2">ChiSjej5B23-6657</strain>
    </source>
</reference>
<sequence length="443" mass="50459">MRNDSLEYLTSEHASLKPLRIYLFDGEIYECIPSTDRENFWLRNLKTGEKERLETALTITRKDDIRDITDAYIREHPDYAAERLDKAREALSQSEDYFEAQHLLEPLAEGGDPEAQYLMAYCYTKASNPDLFPPKYVNIYLEKAAAQGHLKAQYFLAQNYRIGFNGTEDPVLSAKWYEEAAKQGHAKAAAFTGLNHETGVKGLYPADPKTAFHWYQISAEADDPLGLYFLGLAYENGIGTDADRRKAMECYRKGAELKHKKCAFRYAYIQDPVYGFPEFSNGEAALEWYHKAKHLRDERASRYLGLHYANGTCGLDINRRKARELFLDGASLGDAPCAAEAGRDYLYGDHGARQDLHQAYRLCSQAAEAGDTTGMLLLAHYYLLRSQTEENREENLEKSLEWAKKAKAAGGNAEALLEEAQKRLGELRKEERKKHGLFGRKRK</sequence>
<dbReference type="InterPro" id="IPR006597">
    <property type="entry name" value="Sel1-like"/>
</dbReference>
<organism evidence="2 3">
    <name type="scientific">Candidatus Pullilachnospira gallistercoris</name>
    <dbReference type="NCBI Taxonomy" id="2840911"/>
    <lineage>
        <taxon>Bacteria</taxon>
        <taxon>Bacillati</taxon>
        <taxon>Bacillota</taxon>
        <taxon>Clostridia</taxon>
        <taxon>Lachnospirales</taxon>
        <taxon>Lachnospiraceae</taxon>
        <taxon>Lachnospiraceae incertae sedis</taxon>
        <taxon>Candidatus Pullilachnospira</taxon>
    </lineage>
</organism>
<name>A0A9D1J9X2_9FIRM</name>
<feature type="region of interest" description="Disordered" evidence="1">
    <location>
        <begin position="424"/>
        <end position="443"/>
    </location>
</feature>
<evidence type="ECO:0000256" key="1">
    <source>
        <dbReference type="SAM" id="MobiDB-lite"/>
    </source>
</evidence>
<evidence type="ECO:0000313" key="2">
    <source>
        <dbReference type="EMBL" id="HIR69723.1"/>
    </source>
</evidence>
<dbReference type="SUPFAM" id="SSF81901">
    <property type="entry name" value="HCP-like"/>
    <property type="match status" value="2"/>
</dbReference>
<dbReference type="InterPro" id="IPR011990">
    <property type="entry name" value="TPR-like_helical_dom_sf"/>
</dbReference>
<dbReference type="Pfam" id="PF08238">
    <property type="entry name" value="Sel1"/>
    <property type="match status" value="9"/>
</dbReference>
<dbReference type="Gene3D" id="1.25.40.10">
    <property type="entry name" value="Tetratricopeptide repeat domain"/>
    <property type="match status" value="2"/>
</dbReference>